<evidence type="ECO:0000313" key="3">
    <source>
        <dbReference type="Proteomes" id="UP001054837"/>
    </source>
</evidence>
<protein>
    <submittedName>
        <fullName evidence="2">Uncharacterized protein</fullName>
    </submittedName>
</protein>
<dbReference type="Proteomes" id="UP001054837">
    <property type="component" value="Unassembled WGS sequence"/>
</dbReference>
<dbReference type="EMBL" id="BPLQ01002861">
    <property type="protein sequence ID" value="GIX96088.1"/>
    <property type="molecule type" value="Genomic_DNA"/>
</dbReference>
<sequence>MPLSIHKTKSSQKSTNTKHKILFHSNPTSSSVIQHFWFSNNTIAGQHRSKRWQREIEPGRKQRKRWKERERNKGVGGGVRKYPFSLGATIYEQDQMSLSIPPTKSSQKSTNIKPKILFHSNPTSCSVIRLIWLRNNMIAGPHRSKRRQREIENERKRRSQRNKGVGEGGWKYPFSLRVSIYEQVQMFFFIHPTKSTQMSTNTKPKILFPSNPTSSSVMQHFWLRNNTVAMPHRSKRWQGDRKQKKE</sequence>
<proteinExistence type="predicted"/>
<comment type="caution">
    <text evidence="2">The sequence shown here is derived from an EMBL/GenBank/DDBJ whole genome shotgun (WGS) entry which is preliminary data.</text>
</comment>
<feature type="region of interest" description="Disordered" evidence="1">
    <location>
        <begin position="142"/>
        <end position="166"/>
    </location>
</feature>
<evidence type="ECO:0000313" key="2">
    <source>
        <dbReference type="EMBL" id="GIX96088.1"/>
    </source>
</evidence>
<gene>
    <name evidence="2" type="ORF">CDAR_320231</name>
</gene>
<organism evidence="2 3">
    <name type="scientific">Caerostris darwini</name>
    <dbReference type="NCBI Taxonomy" id="1538125"/>
    <lineage>
        <taxon>Eukaryota</taxon>
        <taxon>Metazoa</taxon>
        <taxon>Ecdysozoa</taxon>
        <taxon>Arthropoda</taxon>
        <taxon>Chelicerata</taxon>
        <taxon>Arachnida</taxon>
        <taxon>Araneae</taxon>
        <taxon>Araneomorphae</taxon>
        <taxon>Entelegynae</taxon>
        <taxon>Araneoidea</taxon>
        <taxon>Araneidae</taxon>
        <taxon>Caerostris</taxon>
    </lineage>
</organism>
<keyword evidence="3" id="KW-1185">Reference proteome</keyword>
<evidence type="ECO:0000256" key="1">
    <source>
        <dbReference type="SAM" id="MobiDB-lite"/>
    </source>
</evidence>
<name>A0AAV4PGK0_9ARAC</name>
<dbReference type="AlphaFoldDB" id="A0AAV4PGK0"/>
<reference evidence="2 3" key="1">
    <citation type="submission" date="2021-06" db="EMBL/GenBank/DDBJ databases">
        <title>Caerostris darwini draft genome.</title>
        <authorList>
            <person name="Kono N."/>
            <person name="Arakawa K."/>
        </authorList>
    </citation>
    <scope>NUCLEOTIDE SEQUENCE [LARGE SCALE GENOMIC DNA]</scope>
</reference>
<accession>A0AAV4PGK0</accession>